<protein>
    <submittedName>
        <fullName evidence="2">Zinc ribbon domain-containing protein</fullName>
    </submittedName>
</protein>
<organism evidence="2 3">
    <name type="scientific">Shewanella avicenniae</name>
    <dbReference type="NCBI Taxonomy" id="2814294"/>
    <lineage>
        <taxon>Bacteria</taxon>
        <taxon>Pseudomonadati</taxon>
        <taxon>Pseudomonadota</taxon>
        <taxon>Gammaproteobacteria</taxon>
        <taxon>Alteromonadales</taxon>
        <taxon>Shewanellaceae</taxon>
        <taxon>Shewanella</taxon>
    </lineage>
</organism>
<sequence>MGGEVALIKCSECGRDISDKAMACPGCGWPLPNAVNANPVRVKRSGAKWEFGGFILICSAIVAAIAGSNHFAVLAGFSGLVIFIIGRIID</sequence>
<dbReference type="EMBL" id="CP071503">
    <property type="protein sequence ID" value="QSX32168.1"/>
    <property type="molecule type" value="Genomic_DNA"/>
</dbReference>
<reference evidence="2 3" key="1">
    <citation type="submission" date="2021-03" db="EMBL/GenBank/DDBJ databases">
        <title>Novel species identification of genus Shewanella.</title>
        <authorList>
            <person name="Liu G."/>
            <person name="Zhang Q."/>
        </authorList>
    </citation>
    <scope>NUCLEOTIDE SEQUENCE [LARGE SCALE GENOMIC DNA]</scope>
    <source>
        <strain evidence="2 3">FJAT-51800</strain>
    </source>
</reference>
<evidence type="ECO:0000256" key="1">
    <source>
        <dbReference type="SAM" id="Phobius"/>
    </source>
</evidence>
<feature type="transmembrane region" description="Helical" evidence="1">
    <location>
        <begin position="72"/>
        <end position="89"/>
    </location>
</feature>
<evidence type="ECO:0000313" key="2">
    <source>
        <dbReference type="EMBL" id="QSX32168.1"/>
    </source>
</evidence>
<keyword evidence="1" id="KW-0812">Transmembrane</keyword>
<dbReference type="Proteomes" id="UP000662770">
    <property type="component" value="Chromosome"/>
</dbReference>
<name>A0ABX7QN81_9GAMM</name>
<feature type="transmembrane region" description="Helical" evidence="1">
    <location>
        <begin position="49"/>
        <end position="66"/>
    </location>
</feature>
<evidence type="ECO:0000313" key="3">
    <source>
        <dbReference type="Proteomes" id="UP000662770"/>
    </source>
</evidence>
<proteinExistence type="predicted"/>
<gene>
    <name evidence="2" type="ORF">JYB87_10275</name>
</gene>
<keyword evidence="1" id="KW-0472">Membrane</keyword>
<keyword evidence="1" id="KW-1133">Transmembrane helix</keyword>
<keyword evidence="3" id="KW-1185">Reference proteome</keyword>
<accession>A0ABX7QN81</accession>